<dbReference type="GO" id="GO:0016538">
    <property type="term" value="F:cyclin-dependent protein serine/threonine kinase regulator activity"/>
    <property type="evidence" value="ECO:0007669"/>
    <property type="project" value="TreeGrafter"/>
</dbReference>
<feature type="region of interest" description="Disordered" evidence="1">
    <location>
        <begin position="135"/>
        <end position="170"/>
    </location>
</feature>
<dbReference type="OrthoDB" id="1060854at2759"/>
<dbReference type="InParanoid" id="A0A1Y1YRA6"/>
<protein>
    <recommendedName>
        <fullName evidence="4">Cyclin N-terminal domain-containing protein</fullName>
    </recommendedName>
</protein>
<feature type="region of interest" description="Disordered" evidence="1">
    <location>
        <begin position="1"/>
        <end position="29"/>
    </location>
</feature>
<dbReference type="Gene3D" id="1.10.472.10">
    <property type="entry name" value="Cyclin-like"/>
    <property type="match status" value="1"/>
</dbReference>
<name>A0A1Y1YRA6_9FUNG</name>
<keyword evidence="3" id="KW-1185">Reference proteome</keyword>
<dbReference type="GO" id="GO:0005634">
    <property type="term" value="C:nucleus"/>
    <property type="evidence" value="ECO:0007669"/>
    <property type="project" value="TreeGrafter"/>
</dbReference>
<dbReference type="PANTHER" id="PTHR15615">
    <property type="match status" value="1"/>
</dbReference>
<dbReference type="Proteomes" id="UP000193498">
    <property type="component" value="Unassembled WGS sequence"/>
</dbReference>
<gene>
    <name evidence="2" type="ORF">K493DRAFT_312774</name>
</gene>
<sequence>MSHIDAYRSLGQPAGSRDPSKATAGIRDRSGHVRKALIGALMAASKYHQDHAPTNSDWARYTSLDLREVTRVELAFLHRSHHQLFVSVAEYERWSLDLMKEIYPGRHLNPQHPPPVSMAKSLEKVLRLLRRAQKDSYKSKRTLSRSRGPVHRSKSHFNLNAESTVHNTQA</sequence>
<dbReference type="PANTHER" id="PTHR15615:SF94">
    <property type="entry name" value="PHO85 CYCLIN-6-RELATED"/>
    <property type="match status" value="1"/>
</dbReference>
<proteinExistence type="predicted"/>
<dbReference type="CDD" id="cd20557">
    <property type="entry name" value="CYCLIN_ScPCL1-like"/>
    <property type="match status" value="1"/>
</dbReference>
<accession>A0A1Y1YRA6</accession>
<feature type="compositionally biased region" description="Polar residues" evidence="1">
    <location>
        <begin position="156"/>
        <end position="170"/>
    </location>
</feature>
<dbReference type="EMBL" id="MCFE01000081">
    <property type="protein sequence ID" value="ORY00562.1"/>
    <property type="molecule type" value="Genomic_DNA"/>
</dbReference>
<reference evidence="2 3" key="1">
    <citation type="submission" date="2016-07" db="EMBL/GenBank/DDBJ databases">
        <title>Pervasive Adenine N6-methylation of Active Genes in Fungi.</title>
        <authorList>
            <consortium name="DOE Joint Genome Institute"/>
            <person name="Mondo S.J."/>
            <person name="Dannebaum R.O."/>
            <person name="Kuo R.C."/>
            <person name="Labutti K."/>
            <person name="Haridas S."/>
            <person name="Kuo A."/>
            <person name="Salamov A."/>
            <person name="Ahrendt S.R."/>
            <person name="Lipzen A."/>
            <person name="Sullivan W."/>
            <person name="Andreopoulos W.B."/>
            <person name="Clum A."/>
            <person name="Lindquist E."/>
            <person name="Daum C."/>
            <person name="Ramamoorthy G.K."/>
            <person name="Gryganskyi A."/>
            <person name="Culley D."/>
            <person name="Magnuson J.K."/>
            <person name="James T.Y."/>
            <person name="O'Malley M.A."/>
            <person name="Stajich J.E."/>
            <person name="Spatafora J.W."/>
            <person name="Visel A."/>
            <person name="Grigoriev I.V."/>
        </authorList>
    </citation>
    <scope>NUCLEOTIDE SEQUENCE [LARGE SCALE GENOMIC DNA]</scope>
    <source>
        <strain evidence="2 3">CBS 931.73</strain>
    </source>
</reference>
<dbReference type="InterPro" id="IPR013922">
    <property type="entry name" value="Cyclin_PHO80-like"/>
</dbReference>
<feature type="compositionally biased region" description="Basic residues" evidence="1">
    <location>
        <begin position="139"/>
        <end position="155"/>
    </location>
</feature>
<organism evidence="2 3">
    <name type="scientific">Basidiobolus meristosporus CBS 931.73</name>
    <dbReference type="NCBI Taxonomy" id="1314790"/>
    <lineage>
        <taxon>Eukaryota</taxon>
        <taxon>Fungi</taxon>
        <taxon>Fungi incertae sedis</taxon>
        <taxon>Zoopagomycota</taxon>
        <taxon>Entomophthoromycotina</taxon>
        <taxon>Basidiobolomycetes</taxon>
        <taxon>Basidiobolales</taxon>
        <taxon>Basidiobolaceae</taxon>
        <taxon>Basidiobolus</taxon>
    </lineage>
</organism>
<evidence type="ECO:0000256" key="1">
    <source>
        <dbReference type="SAM" id="MobiDB-lite"/>
    </source>
</evidence>
<evidence type="ECO:0000313" key="2">
    <source>
        <dbReference type="EMBL" id="ORY00562.1"/>
    </source>
</evidence>
<comment type="caution">
    <text evidence="2">The sequence shown here is derived from an EMBL/GenBank/DDBJ whole genome shotgun (WGS) entry which is preliminary data.</text>
</comment>
<dbReference type="AlphaFoldDB" id="A0A1Y1YRA6"/>
<evidence type="ECO:0000313" key="3">
    <source>
        <dbReference type="Proteomes" id="UP000193498"/>
    </source>
</evidence>
<dbReference type="GO" id="GO:0019901">
    <property type="term" value="F:protein kinase binding"/>
    <property type="evidence" value="ECO:0007669"/>
    <property type="project" value="InterPro"/>
</dbReference>
<evidence type="ECO:0008006" key="4">
    <source>
        <dbReference type="Google" id="ProtNLM"/>
    </source>
</evidence>
<dbReference type="GO" id="GO:0000307">
    <property type="term" value="C:cyclin-dependent protein kinase holoenzyme complex"/>
    <property type="evidence" value="ECO:0007669"/>
    <property type="project" value="TreeGrafter"/>
</dbReference>